<organism evidence="3 4">
    <name type="scientific">Nitrosomonas eutropha</name>
    <dbReference type="NCBI Taxonomy" id="916"/>
    <lineage>
        <taxon>Bacteria</taxon>
        <taxon>Pseudomonadati</taxon>
        <taxon>Pseudomonadota</taxon>
        <taxon>Betaproteobacteria</taxon>
        <taxon>Nitrosomonadales</taxon>
        <taxon>Nitrosomonadaceae</taxon>
        <taxon>Nitrosomonas</taxon>
    </lineage>
</organism>
<evidence type="ECO:0000313" key="3">
    <source>
        <dbReference type="EMBL" id="PXV80106.1"/>
    </source>
</evidence>
<reference evidence="3 4" key="1">
    <citation type="submission" date="2018-04" db="EMBL/GenBank/DDBJ databases">
        <title>Active sludge and wastewater microbial communities from Klosterneuburg, Austria.</title>
        <authorList>
            <person name="Wagner M."/>
        </authorList>
    </citation>
    <scope>NUCLEOTIDE SEQUENCE [LARGE SCALE GENOMIC DNA]</scope>
    <source>
        <strain evidence="3 4">Nm 57</strain>
    </source>
</reference>
<name>A0ABX5M5W8_9PROT</name>
<proteinExistence type="predicted"/>
<dbReference type="Proteomes" id="UP000247780">
    <property type="component" value="Unassembled WGS sequence"/>
</dbReference>
<evidence type="ECO:0000313" key="4">
    <source>
        <dbReference type="Proteomes" id="UP000247780"/>
    </source>
</evidence>
<keyword evidence="1" id="KW-0812">Transmembrane</keyword>
<feature type="domain" description="Insertion element IS402-like" evidence="2">
    <location>
        <begin position="55"/>
        <end position="112"/>
    </location>
</feature>
<accession>A0ABX5M5W8</accession>
<keyword evidence="4" id="KW-1185">Reference proteome</keyword>
<sequence length="140" mass="15755">MPDVYGLCLILNLSIGLNSVYLLLYISNGLLRFNSRMNRDTVGRQRMESYYLGKADDPGRSGTSNRQFVEACFWITHCGSLWRDLPAAFGKWNTISSSACRTGARFGVFKRITLRCNKTDYSFSSVIYLLSVISAPSKSQ</sequence>
<evidence type="ECO:0000256" key="1">
    <source>
        <dbReference type="SAM" id="Phobius"/>
    </source>
</evidence>
<dbReference type="InterPro" id="IPR025161">
    <property type="entry name" value="IS402-like_dom"/>
</dbReference>
<keyword evidence="1" id="KW-1133">Transmembrane helix</keyword>
<gene>
    <name evidence="3" type="ORF">C8R14_11921</name>
</gene>
<dbReference type="EMBL" id="QICQ01000019">
    <property type="protein sequence ID" value="PXV80106.1"/>
    <property type="molecule type" value="Genomic_DNA"/>
</dbReference>
<evidence type="ECO:0000259" key="2">
    <source>
        <dbReference type="Pfam" id="PF13340"/>
    </source>
</evidence>
<comment type="caution">
    <text evidence="3">The sequence shown here is derived from an EMBL/GenBank/DDBJ whole genome shotgun (WGS) entry which is preliminary data.</text>
</comment>
<protein>
    <submittedName>
        <fullName evidence="3">Transposase of IS4/5 family DUF4096</fullName>
    </submittedName>
</protein>
<dbReference type="Pfam" id="PF13340">
    <property type="entry name" value="DUF4096"/>
    <property type="match status" value="1"/>
</dbReference>
<feature type="transmembrane region" description="Helical" evidence="1">
    <location>
        <begin position="6"/>
        <end position="26"/>
    </location>
</feature>
<keyword evidence="1" id="KW-0472">Membrane</keyword>